<dbReference type="OrthoDB" id="72677at2759"/>
<evidence type="ECO:0000313" key="2">
    <source>
        <dbReference type="Proteomes" id="UP000243579"/>
    </source>
</evidence>
<dbReference type="STRING" id="1202772.A0A1V9YUG8"/>
<dbReference type="AlphaFoldDB" id="A0A1V9YUG8"/>
<name>A0A1V9YUG8_ACHHY</name>
<evidence type="ECO:0000313" key="1">
    <source>
        <dbReference type="EMBL" id="OQR89213.1"/>
    </source>
</evidence>
<proteinExistence type="predicted"/>
<dbReference type="Proteomes" id="UP000243579">
    <property type="component" value="Unassembled WGS sequence"/>
</dbReference>
<reference evidence="1 2" key="1">
    <citation type="journal article" date="2014" name="Genome Biol. Evol.">
        <title>The secreted proteins of Achlya hypogyna and Thraustotheca clavata identify the ancestral oomycete secretome and reveal gene acquisitions by horizontal gene transfer.</title>
        <authorList>
            <person name="Misner I."/>
            <person name="Blouin N."/>
            <person name="Leonard G."/>
            <person name="Richards T.A."/>
            <person name="Lane C.E."/>
        </authorList>
    </citation>
    <scope>NUCLEOTIDE SEQUENCE [LARGE SCALE GENOMIC DNA]</scope>
    <source>
        <strain evidence="1 2">ATCC 48635</strain>
    </source>
</reference>
<sequence length="374" mass="42629">MASTLDAIFADYLEADDTFLEEISLEPNRPLLLPPAPPAKKRRLKTEIEYLRATHDELLERLAELAPRAMATSSSIWAQRATEQAHAAHRAMQENGQLKQALEEQLKLIEVLQRAFRKIPRLGAFPLTSEAWRNGKLGVDGRAQDAEALLDMQYSKLESQWIRHDLHNNVNRRNAWVQGKDSSLLLHFINSELWDIDYLELASHYWDYITVKVQADFATPVHMEVLEHWAPNLLYSRYLAQDEAKTFPVYEGRTVTKRYMEDNRVVYVWRSIVEDDGRPFDPNHARDSQSGWAVIQRVGLNQAQFSIYFHLTPPLVPPPELGWPPYPVGSFTEAIIQAFLANSSAFDSSLRKVVAAAAAQRASDMATAELNLQP</sequence>
<organism evidence="1 2">
    <name type="scientific">Achlya hypogyna</name>
    <name type="common">Oomycete</name>
    <name type="synonym">Protoachlya hypogyna</name>
    <dbReference type="NCBI Taxonomy" id="1202772"/>
    <lineage>
        <taxon>Eukaryota</taxon>
        <taxon>Sar</taxon>
        <taxon>Stramenopiles</taxon>
        <taxon>Oomycota</taxon>
        <taxon>Saprolegniomycetes</taxon>
        <taxon>Saprolegniales</taxon>
        <taxon>Achlyaceae</taxon>
        <taxon>Achlya</taxon>
    </lineage>
</organism>
<comment type="caution">
    <text evidence="1">The sequence shown here is derived from an EMBL/GenBank/DDBJ whole genome shotgun (WGS) entry which is preliminary data.</text>
</comment>
<gene>
    <name evidence="1" type="ORF">ACHHYP_06415</name>
</gene>
<dbReference type="EMBL" id="JNBR01000888">
    <property type="protein sequence ID" value="OQR89213.1"/>
    <property type="molecule type" value="Genomic_DNA"/>
</dbReference>
<protein>
    <recommendedName>
        <fullName evidence="3">START domain-containing protein</fullName>
    </recommendedName>
</protein>
<keyword evidence="2" id="KW-1185">Reference proteome</keyword>
<accession>A0A1V9YUG8</accession>
<evidence type="ECO:0008006" key="3">
    <source>
        <dbReference type="Google" id="ProtNLM"/>
    </source>
</evidence>